<reference evidence="1" key="1">
    <citation type="journal article" date="2014" name="Front. Microbiol.">
        <title>High frequency of phylogenetically diverse reductive dehalogenase-homologous genes in deep subseafloor sedimentary metagenomes.</title>
        <authorList>
            <person name="Kawai M."/>
            <person name="Futagami T."/>
            <person name="Toyoda A."/>
            <person name="Takaki Y."/>
            <person name="Nishi S."/>
            <person name="Hori S."/>
            <person name="Arai W."/>
            <person name="Tsubouchi T."/>
            <person name="Morono Y."/>
            <person name="Uchiyama I."/>
            <person name="Ito T."/>
            <person name="Fujiyama A."/>
            <person name="Inagaki F."/>
            <person name="Takami H."/>
        </authorList>
    </citation>
    <scope>NUCLEOTIDE SEQUENCE</scope>
    <source>
        <strain evidence="1">Expedition CK06-06</strain>
    </source>
</reference>
<feature type="non-terminal residue" evidence="1">
    <location>
        <position position="1"/>
    </location>
</feature>
<gene>
    <name evidence="1" type="ORF">S06H3_44970</name>
</gene>
<evidence type="ECO:0000313" key="1">
    <source>
        <dbReference type="EMBL" id="GAI43879.1"/>
    </source>
</evidence>
<protein>
    <submittedName>
        <fullName evidence="1">Uncharacterized protein</fullName>
    </submittedName>
</protein>
<accession>X1QKT4</accession>
<comment type="caution">
    <text evidence="1">The sequence shown here is derived from an EMBL/GenBank/DDBJ whole genome shotgun (WGS) entry which is preliminary data.</text>
</comment>
<name>X1QKT4_9ZZZZ</name>
<dbReference type="AlphaFoldDB" id="X1QKT4"/>
<dbReference type="EMBL" id="BARV01028023">
    <property type="protein sequence ID" value="GAI43879.1"/>
    <property type="molecule type" value="Genomic_DNA"/>
</dbReference>
<sequence length="129" mass="13785">LKSPQTAPPHRGHATPSPQGRYPFPCFNPWTVFDLTAFTSENAKFAILWVSLMVVTPGTSGDTSVSMRKNGTTATKPYVASSSASHPYARAIDTLIIGLDDERKIEGKLALATGASGIYLDVAVLGYIE</sequence>
<proteinExistence type="predicted"/>
<organism evidence="1">
    <name type="scientific">marine sediment metagenome</name>
    <dbReference type="NCBI Taxonomy" id="412755"/>
    <lineage>
        <taxon>unclassified sequences</taxon>
        <taxon>metagenomes</taxon>
        <taxon>ecological metagenomes</taxon>
    </lineage>
</organism>